<dbReference type="EMBL" id="ACJX03000001">
    <property type="protein sequence ID" value="KRT35226.1"/>
    <property type="molecule type" value="Genomic_DNA"/>
</dbReference>
<evidence type="ECO:0008006" key="3">
    <source>
        <dbReference type="Google" id="ProtNLM"/>
    </source>
</evidence>
<comment type="caution">
    <text evidence="1">The sequence shown here is derived from an EMBL/GenBank/DDBJ whole genome shotgun (WGS) entry which is preliminary data.</text>
</comment>
<dbReference type="Pfam" id="PF01136">
    <property type="entry name" value="Peptidase_U32"/>
    <property type="match status" value="1"/>
</dbReference>
<dbReference type="InterPro" id="IPR001539">
    <property type="entry name" value="Peptidase_U32"/>
</dbReference>
<protein>
    <recommendedName>
        <fullName evidence="3">Peptidase, U32 family</fullName>
    </recommendedName>
</protein>
<dbReference type="STRING" id="592015.HMPREF1705_04491"/>
<proteinExistence type="predicted"/>
<name>A0A0T5XA18_9BACT</name>
<accession>A0A0T5XA18</accession>
<reference evidence="2" key="1">
    <citation type="submission" date="2012-09" db="EMBL/GenBank/DDBJ databases">
        <authorList>
            <person name="Weinstock G."/>
            <person name="Sodergren E."/>
            <person name="Clifton S."/>
            <person name="Fulton L."/>
            <person name="Fulton B."/>
            <person name="Courtney L."/>
            <person name="Fronick C."/>
            <person name="Harrison M."/>
            <person name="Strong C."/>
            <person name="Farmer C."/>
            <person name="Delehaunty K."/>
            <person name="Markovic C."/>
            <person name="Hall O."/>
            <person name="Minx P."/>
            <person name="Tomlinson C."/>
            <person name="Mitreva M."/>
            <person name="Nelson J."/>
            <person name="Hou S."/>
            <person name="Wollam A."/>
            <person name="Pepin K.H."/>
            <person name="Johnson M."/>
            <person name="Bhonagiri V."/>
            <person name="Nash W.E."/>
            <person name="Suruliraj S."/>
            <person name="Warren W."/>
            <person name="Chinwalla A."/>
            <person name="Mardis E.R."/>
            <person name="Wilson R.K."/>
        </authorList>
    </citation>
    <scope>NUCLEOTIDE SEQUENCE [LARGE SCALE GENOMIC DNA]</scope>
    <source>
        <strain evidence="2">OS1</strain>
    </source>
</reference>
<sequence length="313" mass="35039">MKLDTVSNFMERCGIPGRDRYDLPSSDKRFPDGASYRIEISGVEGPKVLEAIIKEKNRRNLPVHRVVSFCQGGTLFSDQELKDFAQMAAEEKIEVIAIAGPRNAWDGGRQAVAPEGQKSGGMHHRGCDELRKVIADLYRMYEIGLRGFMLVDMGLLDLVRQMQENGDFPKDVAIKLSVWAGVSSAAGARLAEKLGASSYNPIADLTLPQLAAMRQVTSIPIDYYIWTFESFGGTQRFYDAPEVARICSPCYFKFEPGPGSGLMYTSWSTDEEHMRLCEKKVKWAEWVINHIQENDPDITVSKQGPSDLHIPKI</sequence>
<dbReference type="Proteomes" id="UP000005273">
    <property type="component" value="Unassembled WGS sequence"/>
</dbReference>
<organism evidence="1 2">
    <name type="scientific">Acetomicrobium hydrogeniformans ATCC BAA-1850</name>
    <dbReference type="NCBI Taxonomy" id="592015"/>
    <lineage>
        <taxon>Bacteria</taxon>
        <taxon>Thermotogati</taxon>
        <taxon>Synergistota</taxon>
        <taxon>Synergistia</taxon>
        <taxon>Synergistales</taxon>
        <taxon>Acetomicrobiaceae</taxon>
        <taxon>Acetomicrobium</taxon>
    </lineage>
</organism>
<dbReference type="RefSeq" id="WP_057940711.1">
    <property type="nucleotide sequence ID" value="NZ_ACJX03000001.1"/>
</dbReference>
<gene>
    <name evidence="1" type="ORF">HMPREF1705_04491</name>
</gene>
<dbReference type="OrthoDB" id="244056at2"/>
<evidence type="ECO:0000313" key="1">
    <source>
        <dbReference type="EMBL" id="KRT35226.1"/>
    </source>
</evidence>
<evidence type="ECO:0000313" key="2">
    <source>
        <dbReference type="Proteomes" id="UP000005273"/>
    </source>
</evidence>
<keyword evidence="2" id="KW-1185">Reference proteome</keyword>
<dbReference type="AlphaFoldDB" id="A0A0T5XA18"/>